<comment type="caution">
    <text evidence="2">The sequence shown here is derived from an EMBL/GenBank/DDBJ whole genome shotgun (WGS) entry which is preliminary data.</text>
</comment>
<reference evidence="2" key="1">
    <citation type="submission" date="2021-02" db="EMBL/GenBank/DDBJ databases">
        <authorList>
            <person name="Palmer J.M."/>
        </authorList>
    </citation>
    <scope>NUCLEOTIDE SEQUENCE</scope>
    <source>
        <strain evidence="2">SCRP734</strain>
    </source>
</reference>
<keyword evidence="3" id="KW-1185">Reference proteome</keyword>
<proteinExistence type="predicted"/>
<organism evidence="2 3">
    <name type="scientific">Phytophthora pseudosyringae</name>
    <dbReference type="NCBI Taxonomy" id="221518"/>
    <lineage>
        <taxon>Eukaryota</taxon>
        <taxon>Sar</taxon>
        <taxon>Stramenopiles</taxon>
        <taxon>Oomycota</taxon>
        <taxon>Peronosporomycetes</taxon>
        <taxon>Peronosporales</taxon>
        <taxon>Peronosporaceae</taxon>
        <taxon>Phytophthora</taxon>
    </lineage>
</organism>
<dbReference type="OrthoDB" id="127814at2759"/>
<feature type="region of interest" description="Disordered" evidence="1">
    <location>
        <begin position="60"/>
        <end position="98"/>
    </location>
</feature>
<feature type="compositionally biased region" description="Basic and acidic residues" evidence="1">
    <location>
        <begin position="60"/>
        <end position="73"/>
    </location>
</feature>
<dbReference type="AlphaFoldDB" id="A0A8T1WCH4"/>
<gene>
    <name evidence="2" type="ORF">PHYPSEUDO_004912</name>
</gene>
<sequence length="98" mass="11332">MLDIKAIGSDLTPKEKDETMTDLAFFLDAFGSTRAVRIKLQEQEKGIKRLGNKVRQLLRQQDKRFPQEEEKNHPPTTRSSNHKTAEDVDETMETWISS</sequence>
<dbReference type="EMBL" id="JAGDFM010000021">
    <property type="protein sequence ID" value="KAG7391377.1"/>
    <property type="molecule type" value="Genomic_DNA"/>
</dbReference>
<evidence type="ECO:0000256" key="1">
    <source>
        <dbReference type="SAM" id="MobiDB-lite"/>
    </source>
</evidence>
<accession>A0A8T1WCH4</accession>
<name>A0A8T1WCH4_9STRA</name>
<evidence type="ECO:0000313" key="3">
    <source>
        <dbReference type="Proteomes" id="UP000694044"/>
    </source>
</evidence>
<evidence type="ECO:0000313" key="2">
    <source>
        <dbReference type="EMBL" id="KAG7391377.1"/>
    </source>
</evidence>
<protein>
    <submittedName>
        <fullName evidence="2">Uncharacterized protein</fullName>
    </submittedName>
</protein>
<dbReference type="Proteomes" id="UP000694044">
    <property type="component" value="Unassembled WGS sequence"/>
</dbReference>